<dbReference type="InterPro" id="IPR002502">
    <property type="entry name" value="Amidase_domain"/>
</dbReference>
<dbReference type="Proteomes" id="UP001500394">
    <property type="component" value="Unassembled WGS sequence"/>
</dbReference>
<sequence length="309" mass="34881">MRMVKWGVGIFLVAFLGACGSSQRASQQKLALVNIVPEAKMALSMDTLKDTVLLPADTLKISAVTRIDSIDEPVVLTPEEKRLQERLSGINKTADWAPAIHYDNRKPNFVIIHHTAQNSVAQTVRTFQLPHTKVSAHYVIGKNGQVIQMLNEFDRAWHAGKSKWGTITDINSVSIGIELDNNGKEPFAEPQIEALLVLLDTLKTKYNIPQTNFIGHSDIAPTRKDDPSSFFPWKKLAERGFGIWYNEDFLPQPPANFNPTDALKIIGYDMTNPEAAIRAFKRRFVQTEVNSILTPRDIAILYDLYRKYY</sequence>
<evidence type="ECO:0000259" key="5">
    <source>
        <dbReference type="SMART" id="SM00644"/>
    </source>
</evidence>
<organism evidence="6 7">
    <name type="scientific">Sphingobacterium thermophilum</name>
    <dbReference type="NCBI Taxonomy" id="768534"/>
    <lineage>
        <taxon>Bacteria</taxon>
        <taxon>Pseudomonadati</taxon>
        <taxon>Bacteroidota</taxon>
        <taxon>Sphingobacteriia</taxon>
        <taxon>Sphingobacteriales</taxon>
        <taxon>Sphingobacteriaceae</taxon>
        <taxon>Sphingobacterium</taxon>
    </lineage>
</organism>
<evidence type="ECO:0000256" key="1">
    <source>
        <dbReference type="ARBA" id="ARBA00001561"/>
    </source>
</evidence>
<dbReference type="SMART" id="SM00644">
    <property type="entry name" value="Ami_2"/>
    <property type="match status" value="1"/>
</dbReference>
<dbReference type="InterPro" id="IPR036505">
    <property type="entry name" value="Amidase/PGRP_sf"/>
</dbReference>
<dbReference type="Gene3D" id="3.40.80.10">
    <property type="entry name" value="Peptidoglycan recognition protein-like"/>
    <property type="match status" value="1"/>
</dbReference>
<dbReference type="PANTHER" id="PTHR30417:SF1">
    <property type="entry name" value="N-ACETYLMURAMOYL-L-ALANINE AMIDASE AMID"/>
    <property type="match status" value="1"/>
</dbReference>
<feature type="domain" description="N-acetylmuramoyl-L-alanine amidase" evidence="5">
    <location>
        <begin position="95"/>
        <end position="228"/>
    </location>
</feature>
<dbReference type="EMBL" id="BAABGR010000009">
    <property type="protein sequence ID" value="GAA4513611.1"/>
    <property type="molecule type" value="Genomic_DNA"/>
</dbReference>
<dbReference type="InterPro" id="IPR051206">
    <property type="entry name" value="NAMLAA_amidase_2"/>
</dbReference>
<dbReference type="Pfam" id="PF01510">
    <property type="entry name" value="Amidase_2"/>
    <property type="match status" value="1"/>
</dbReference>
<dbReference type="SUPFAM" id="SSF47090">
    <property type="entry name" value="PGBD-like"/>
    <property type="match status" value="1"/>
</dbReference>
<evidence type="ECO:0000313" key="7">
    <source>
        <dbReference type="Proteomes" id="UP001500394"/>
    </source>
</evidence>
<keyword evidence="7" id="KW-1185">Reference proteome</keyword>
<dbReference type="InterPro" id="IPR036365">
    <property type="entry name" value="PGBD-like_sf"/>
</dbReference>
<dbReference type="PROSITE" id="PS51257">
    <property type="entry name" value="PROKAR_LIPOPROTEIN"/>
    <property type="match status" value="1"/>
</dbReference>
<dbReference type="RefSeq" id="WP_345065409.1">
    <property type="nucleotide sequence ID" value="NZ_BAABGR010000009.1"/>
</dbReference>
<dbReference type="EC" id="3.5.1.28" evidence="2"/>
<comment type="caution">
    <text evidence="6">The sequence shown here is derived from an EMBL/GenBank/DDBJ whole genome shotgun (WGS) entry which is preliminary data.</text>
</comment>
<keyword evidence="4" id="KW-0961">Cell wall biogenesis/degradation</keyword>
<protein>
    <recommendedName>
        <fullName evidence="2">N-acetylmuramoyl-L-alanine amidase</fullName>
        <ecNumber evidence="2">3.5.1.28</ecNumber>
    </recommendedName>
</protein>
<dbReference type="PANTHER" id="PTHR30417">
    <property type="entry name" value="N-ACETYLMURAMOYL-L-ALANINE AMIDASE AMID"/>
    <property type="match status" value="1"/>
</dbReference>
<proteinExistence type="predicted"/>
<evidence type="ECO:0000256" key="2">
    <source>
        <dbReference type="ARBA" id="ARBA00011901"/>
    </source>
</evidence>
<dbReference type="CDD" id="cd06583">
    <property type="entry name" value="PGRP"/>
    <property type="match status" value="1"/>
</dbReference>
<evidence type="ECO:0000256" key="3">
    <source>
        <dbReference type="ARBA" id="ARBA00022801"/>
    </source>
</evidence>
<keyword evidence="3" id="KW-0378">Hydrolase</keyword>
<evidence type="ECO:0000256" key="4">
    <source>
        <dbReference type="ARBA" id="ARBA00023316"/>
    </source>
</evidence>
<comment type="catalytic activity">
    <reaction evidence="1">
        <text>Hydrolyzes the link between N-acetylmuramoyl residues and L-amino acid residues in certain cell-wall glycopeptides.</text>
        <dbReference type="EC" id="3.5.1.28"/>
    </reaction>
</comment>
<accession>A0ABP8QYZ5</accession>
<name>A0ABP8QYZ5_9SPHI</name>
<dbReference type="SUPFAM" id="SSF55846">
    <property type="entry name" value="N-acetylmuramoyl-L-alanine amidase-like"/>
    <property type="match status" value="1"/>
</dbReference>
<reference evidence="7" key="1">
    <citation type="journal article" date="2019" name="Int. J. Syst. Evol. Microbiol.">
        <title>The Global Catalogue of Microorganisms (GCM) 10K type strain sequencing project: providing services to taxonomists for standard genome sequencing and annotation.</title>
        <authorList>
            <consortium name="The Broad Institute Genomics Platform"/>
            <consortium name="The Broad Institute Genome Sequencing Center for Infectious Disease"/>
            <person name="Wu L."/>
            <person name="Ma J."/>
        </authorList>
    </citation>
    <scope>NUCLEOTIDE SEQUENCE [LARGE SCALE GENOMIC DNA]</scope>
    <source>
        <strain evidence="7">JCM 17858</strain>
    </source>
</reference>
<gene>
    <name evidence="6" type="ORF">GCM10023173_09300</name>
</gene>
<evidence type="ECO:0000313" key="6">
    <source>
        <dbReference type="EMBL" id="GAA4513611.1"/>
    </source>
</evidence>